<dbReference type="PANTHER" id="PTHR22916">
    <property type="entry name" value="GLYCOSYLTRANSFERASE"/>
    <property type="match status" value="1"/>
</dbReference>
<organism evidence="2 3">
    <name type="scientific">Entotheonella factor</name>
    <dbReference type="NCBI Taxonomy" id="1429438"/>
    <lineage>
        <taxon>Bacteria</taxon>
        <taxon>Pseudomonadati</taxon>
        <taxon>Nitrospinota/Tectimicrobiota group</taxon>
        <taxon>Candidatus Tectimicrobiota</taxon>
        <taxon>Candidatus Entotheonellia</taxon>
        <taxon>Candidatus Entotheonellales</taxon>
        <taxon>Candidatus Entotheonellaceae</taxon>
        <taxon>Candidatus Entotheonella</taxon>
    </lineage>
</organism>
<keyword evidence="3" id="KW-1185">Reference proteome</keyword>
<dbReference type="Proteomes" id="UP000019141">
    <property type="component" value="Unassembled WGS sequence"/>
</dbReference>
<gene>
    <name evidence="2" type="ORF">ETSY1_44980</name>
</gene>
<name>W4L2J2_ENTF1</name>
<evidence type="ECO:0000313" key="2">
    <source>
        <dbReference type="EMBL" id="ETW92134.1"/>
    </source>
</evidence>
<dbReference type="HOGENOM" id="CLU_875790_0_0_7"/>
<proteinExistence type="predicted"/>
<feature type="domain" description="Glycosyltransferase 2-like" evidence="1">
    <location>
        <begin position="5"/>
        <end position="92"/>
    </location>
</feature>
<dbReference type="CDD" id="cd00761">
    <property type="entry name" value="Glyco_tranf_GTA_type"/>
    <property type="match status" value="2"/>
</dbReference>
<feature type="domain" description="Glycosyltransferase 2-like" evidence="1">
    <location>
        <begin position="210"/>
        <end position="306"/>
    </location>
</feature>
<protein>
    <recommendedName>
        <fullName evidence="1">Glycosyltransferase 2-like domain-containing protein</fullName>
    </recommendedName>
</protein>
<sequence length="318" mass="36115">MDDGTDPVRDLMPDDSRIRYLYQEHRLTVGAKRNLACREARGEFIAHWDDDDWMAAWRLRYQVTELLQTQASLCGLSRLLFDQPETNQAWEYVYPAGQKPWVAGGTLCYTKAWWQEHPFPDLNVGEDNHFIWSLPADQIIALQDNTFYVALIHPGNTSPKRTQSRRWHAYSPARLHSLMGKDTSSSTSDLQGAAGSQAPASAADGFPLVSCIMATYNHAHFLPQAIQYFLRQDYPNKELIIVDDGPSPDLVDIPQDKRIRHVKLDVWTPLGRKLNLGIEASRGQIIQKLDDDDYYHPHFLTTTITALTGWDPQPGVGT</sequence>
<comment type="caution">
    <text evidence="2">The sequence shown here is derived from an EMBL/GenBank/DDBJ whole genome shotgun (WGS) entry which is preliminary data.</text>
</comment>
<dbReference type="GO" id="GO:0016758">
    <property type="term" value="F:hexosyltransferase activity"/>
    <property type="evidence" value="ECO:0007669"/>
    <property type="project" value="UniProtKB-ARBA"/>
</dbReference>
<dbReference type="SUPFAM" id="SSF53448">
    <property type="entry name" value="Nucleotide-diphospho-sugar transferases"/>
    <property type="match status" value="2"/>
</dbReference>
<feature type="non-terminal residue" evidence="2">
    <location>
        <position position="318"/>
    </location>
</feature>
<dbReference type="AlphaFoldDB" id="W4L2J2"/>
<dbReference type="InterPro" id="IPR029044">
    <property type="entry name" value="Nucleotide-diphossugar_trans"/>
</dbReference>
<accession>W4L2J2</accession>
<evidence type="ECO:0000313" key="3">
    <source>
        <dbReference type="Proteomes" id="UP000019141"/>
    </source>
</evidence>
<reference evidence="2 3" key="1">
    <citation type="journal article" date="2014" name="Nature">
        <title>An environmental bacterial taxon with a large and distinct metabolic repertoire.</title>
        <authorList>
            <person name="Wilson M.C."/>
            <person name="Mori T."/>
            <person name="Ruckert C."/>
            <person name="Uria A.R."/>
            <person name="Helf M.J."/>
            <person name="Takada K."/>
            <person name="Gernert C."/>
            <person name="Steffens U.A."/>
            <person name="Heycke N."/>
            <person name="Schmitt S."/>
            <person name="Rinke C."/>
            <person name="Helfrich E.J."/>
            <person name="Brachmann A.O."/>
            <person name="Gurgui C."/>
            <person name="Wakimoto T."/>
            <person name="Kracht M."/>
            <person name="Crusemann M."/>
            <person name="Hentschel U."/>
            <person name="Abe I."/>
            <person name="Matsunaga S."/>
            <person name="Kalinowski J."/>
            <person name="Takeyama H."/>
            <person name="Piel J."/>
        </authorList>
    </citation>
    <scope>NUCLEOTIDE SEQUENCE [LARGE SCALE GENOMIC DNA]</scope>
    <source>
        <strain evidence="3">TSY1</strain>
    </source>
</reference>
<dbReference type="Gene3D" id="3.90.550.10">
    <property type="entry name" value="Spore Coat Polysaccharide Biosynthesis Protein SpsA, Chain A"/>
    <property type="match status" value="2"/>
</dbReference>
<dbReference type="PANTHER" id="PTHR22916:SF3">
    <property type="entry name" value="UDP-GLCNAC:BETAGAL BETA-1,3-N-ACETYLGLUCOSAMINYLTRANSFERASE-LIKE PROTEIN 1"/>
    <property type="match status" value="1"/>
</dbReference>
<evidence type="ECO:0000259" key="1">
    <source>
        <dbReference type="Pfam" id="PF00535"/>
    </source>
</evidence>
<dbReference type="Pfam" id="PF00535">
    <property type="entry name" value="Glycos_transf_2"/>
    <property type="match status" value="2"/>
</dbReference>
<dbReference type="InterPro" id="IPR001173">
    <property type="entry name" value="Glyco_trans_2-like"/>
</dbReference>
<dbReference type="EMBL" id="AZHW01001639">
    <property type="protein sequence ID" value="ETW92134.1"/>
    <property type="molecule type" value="Genomic_DNA"/>
</dbReference>